<feature type="region of interest" description="Disordered" evidence="1">
    <location>
        <begin position="1"/>
        <end position="39"/>
    </location>
</feature>
<dbReference type="Proteomes" id="UP001283361">
    <property type="component" value="Unassembled WGS sequence"/>
</dbReference>
<proteinExistence type="predicted"/>
<name>A0AAE0ZC77_9GAST</name>
<evidence type="ECO:0000256" key="1">
    <source>
        <dbReference type="SAM" id="MobiDB-lite"/>
    </source>
</evidence>
<keyword evidence="3" id="KW-1185">Reference proteome</keyword>
<organism evidence="2 3">
    <name type="scientific">Elysia crispata</name>
    <name type="common">lettuce slug</name>
    <dbReference type="NCBI Taxonomy" id="231223"/>
    <lineage>
        <taxon>Eukaryota</taxon>
        <taxon>Metazoa</taxon>
        <taxon>Spiralia</taxon>
        <taxon>Lophotrochozoa</taxon>
        <taxon>Mollusca</taxon>
        <taxon>Gastropoda</taxon>
        <taxon>Heterobranchia</taxon>
        <taxon>Euthyneura</taxon>
        <taxon>Panpulmonata</taxon>
        <taxon>Sacoglossa</taxon>
        <taxon>Placobranchoidea</taxon>
        <taxon>Plakobranchidae</taxon>
        <taxon>Elysia</taxon>
    </lineage>
</organism>
<comment type="caution">
    <text evidence="2">The sequence shown here is derived from an EMBL/GenBank/DDBJ whole genome shotgun (WGS) entry which is preliminary data.</text>
</comment>
<evidence type="ECO:0000313" key="2">
    <source>
        <dbReference type="EMBL" id="KAK3766623.1"/>
    </source>
</evidence>
<gene>
    <name evidence="2" type="ORF">RRG08_042402</name>
</gene>
<sequence length="82" mass="9081">MRRIAPSVEYRARDKESKKSVPHSGVGRHLTNPIHGGTESHITLPAVASLQAYSTETDFSASQSPLNNDLMHRYYCANTDLP</sequence>
<dbReference type="EMBL" id="JAWDGP010004208">
    <property type="protein sequence ID" value="KAK3766623.1"/>
    <property type="molecule type" value="Genomic_DNA"/>
</dbReference>
<reference evidence="2" key="1">
    <citation type="journal article" date="2023" name="G3 (Bethesda)">
        <title>A reference genome for the long-term kleptoplast-retaining sea slug Elysia crispata morphotype clarki.</title>
        <authorList>
            <person name="Eastman K.E."/>
            <person name="Pendleton A.L."/>
            <person name="Shaikh M.A."/>
            <person name="Suttiyut T."/>
            <person name="Ogas R."/>
            <person name="Tomko P."/>
            <person name="Gavelis G."/>
            <person name="Widhalm J.R."/>
            <person name="Wisecaver J.H."/>
        </authorList>
    </citation>
    <scope>NUCLEOTIDE SEQUENCE</scope>
    <source>
        <strain evidence="2">ECLA1</strain>
    </source>
</reference>
<accession>A0AAE0ZC77</accession>
<dbReference type="AlphaFoldDB" id="A0AAE0ZC77"/>
<feature type="compositionally biased region" description="Basic and acidic residues" evidence="1">
    <location>
        <begin position="10"/>
        <end position="19"/>
    </location>
</feature>
<evidence type="ECO:0000313" key="3">
    <source>
        <dbReference type="Proteomes" id="UP001283361"/>
    </source>
</evidence>
<protein>
    <submittedName>
        <fullName evidence="2">Uncharacterized protein</fullName>
    </submittedName>
</protein>